<comment type="similarity">
    <text evidence="2">Belongs to the dicarboxylate/amino acid:cation symporter (DAACS) (TC 2.A.23) family.</text>
</comment>
<keyword evidence="4" id="KW-0813">Transport</keyword>
<dbReference type="Gene3D" id="1.10.3860.10">
    <property type="entry name" value="Sodium:dicarboxylate symporter"/>
    <property type="match status" value="1"/>
</dbReference>
<dbReference type="RefSeq" id="WP_318750188.1">
    <property type="nucleotide sequence ID" value="NZ_CP132508.1"/>
</dbReference>
<feature type="transmembrane region" description="Helical" evidence="9">
    <location>
        <begin position="263"/>
        <end position="284"/>
    </location>
</feature>
<feature type="transmembrane region" description="Helical" evidence="9">
    <location>
        <begin position="105"/>
        <end position="131"/>
    </location>
</feature>
<dbReference type="EMBL" id="CP132508">
    <property type="protein sequence ID" value="WPD18339.1"/>
    <property type="molecule type" value="Genomic_DNA"/>
</dbReference>
<evidence type="ECO:0000256" key="5">
    <source>
        <dbReference type="ARBA" id="ARBA00022692"/>
    </source>
</evidence>
<feature type="transmembrane region" description="Helical" evidence="9">
    <location>
        <begin position="185"/>
        <end position="204"/>
    </location>
</feature>
<dbReference type="InterPro" id="IPR001991">
    <property type="entry name" value="Na-dicarboxylate_symporter"/>
</dbReference>
<sequence>MTWLPVALNVAGLVVLIVVLYWLKGRGFSFSSRVFAGLGLGVIYGLILHTAYQAQPGVIPASVEWFNLVGTGYVKLLQMVTIPLVFVAIVSAFTRMELADNPGRLALTVVAILVATTAIAAVLGIGSVGLFGLDASQFHQGEAEAQRIQQLEQTFGELQQMSAPERLLELLPANPFLDFTGQRRTSTIAVVIFAAFVGSACLGLRRRDPQAAETFAGMVRALEGVVMGMVRQVIRLTPYGILAIMARVAATSDYAAIWQLGKFVVASYAALVAMFLLHLLFLGAAGLSPAAYVRKALPVLAFAFSSRSSAATLPLNVRTQVEELGVPQGIANLAGSLGLSIGQNGCAGVYPAMLAVMAAPLAGIDPWTPGFLLSVVGVVAISSFGVAGVGGGATFASLLVLSMLNLPVGLAGLLISVEPLIDMGRTALNVSGAMTAGILTSRLAGRLDVDVYRGHRLAGPGTGTGADAGVQVGA</sequence>
<gene>
    <name evidence="10" type="ORF">Q5761_08125</name>
</gene>
<feature type="transmembrane region" description="Helical" evidence="9">
    <location>
        <begin position="395"/>
        <end position="415"/>
    </location>
</feature>
<dbReference type="Proteomes" id="UP001304683">
    <property type="component" value="Chromosome"/>
</dbReference>
<dbReference type="PRINTS" id="PR00173">
    <property type="entry name" value="EDTRNSPORT"/>
</dbReference>
<keyword evidence="7 9" id="KW-0472">Membrane</keyword>
<keyword evidence="6 9" id="KW-1133">Transmembrane helix</keyword>
<feature type="transmembrane region" description="Helical" evidence="9">
    <location>
        <begin position="236"/>
        <end position="257"/>
    </location>
</feature>
<feature type="transmembrane region" description="Helical" evidence="9">
    <location>
        <begin position="35"/>
        <end position="52"/>
    </location>
</feature>
<dbReference type="SUPFAM" id="SSF118215">
    <property type="entry name" value="Proton glutamate symport protein"/>
    <property type="match status" value="1"/>
</dbReference>
<accession>A0ABZ0QNU6</accession>
<dbReference type="Pfam" id="PF00375">
    <property type="entry name" value="SDF"/>
    <property type="match status" value="1"/>
</dbReference>
<organism evidence="10 11">
    <name type="scientific">Thermaerobacter composti</name>
    <dbReference type="NCBI Taxonomy" id="554949"/>
    <lineage>
        <taxon>Bacteria</taxon>
        <taxon>Bacillati</taxon>
        <taxon>Bacillota</taxon>
        <taxon>Clostridia</taxon>
        <taxon>Eubacteriales</taxon>
        <taxon>Clostridiales Family XVII. Incertae Sedis</taxon>
        <taxon>Thermaerobacter</taxon>
    </lineage>
</organism>
<evidence type="ECO:0000256" key="1">
    <source>
        <dbReference type="ARBA" id="ARBA00004141"/>
    </source>
</evidence>
<protein>
    <recommendedName>
        <fullName evidence="3">L-cystine uptake protein TcyP</fullName>
    </recommendedName>
    <alternativeName>
        <fullName evidence="8">Transporter of cystine TcyP</fullName>
    </alternativeName>
</protein>
<comment type="subcellular location">
    <subcellularLocation>
        <location evidence="1">Membrane</location>
        <topology evidence="1">Multi-pass membrane protein</topology>
    </subcellularLocation>
</comment>
<proteinExistence type="inferred from homology"/>
<dbReference type="PANTHER" id="PTHR42865">
    <property type="entry name" value="PROTON/GLUTAMATE-ASPARTATE SYMPORTER"/>
    <property type="match status" value="1"/>
</dbReference>
<evidence type="ECO:0000256" key="8">
    <source>
        <dbReference type="ARBA" id="ARBA00031293"/>
    </source>
</evidence>
<feature type="transmembrane region" description="Helical" evidence="9">
    <location>
        <begin position="6"/>
        <end position="23"/>
    </location>
</feature>
<keyword evidence="5 9" id="KW-0812">Transmembrane</keyword>
<reference evidence="10 11" key="1">
    <citation type="submission" date="2023-08" db="EMBL/GenBank/DDBJ databases">
        <title>Genome sequence of Thermaerobacter compostii strain Ins1, a spore-forming filamentous bacterium isolated from a deep geothermal reservoir.</title>
        <authorList>
            <person name="Bregnard D."/>
            <person name="Gonzalez D."/>
            <person name="Junier P."/>
        </authorList>
    </citation>
    <scope>NUCLEOTIDE SEQUENCE [LARGE SCALE GENOMIC DNA]</scope>
    <source>
        <strain evidence="10 11">Ins1</strain>
    </source>
</reference>
<evidence type="ECO:0000256" key="9">
    <source>
        <dbReference type="SAM" id="Phobius"/>
    </source>
</evidence>
<dbReference type="InterPro" id="IPR036458">
    <property type="entry name" value="Na:dicarbo_symporter_sf"/>
</dbReference>
<evidence type="ECO:0000256" key="3">
    <source>
        <dbReference type="ARBA" id="ARBA00022031"/>
    </source>
</evidence>
<evidence type="ECO:0000256" key="2">
    <source>
        <dbReference type="ARBA" id="ARBA00006148"/>
    </source>
</evidence>
<name>A0ABZ0QNU6_9FIRM</name>
<feature type="transmembrane region" description="Helical" evidence="9">
    <location>
        <begin position="72"/>
        <end position="93"/>
    </location>
</feature>
<evidence type="ECO:0000313" key="10">
    <source>
        <dbReference type="EMBL" id="WPD18339.1"/>
    </source>
</evidence>
<keyword evidence="11" id="KW-1185">Reference proteome</keyword>
<feature type="transmembrane region" description="Helical" evidence="9">
    <location>
        <begin position="371"/>
        <end position="389"/>
    </location>
</feature>
<evidence type="ECO:0000256" key="6">
    <source>
        <dbReference type="ARBA" id="ARBA00022989"/>
    </source>
</evidence>
<dbReference type="PANTHER" id="PTHR42865:SF5">
    <property type="entry name" value="L-CYSTINE TRANSPORTER TCYP"/>
    <property type="match status" value="1"/>
</dbReference>
<evidence type="ECO:0000256" key="7">
    <source>
        <dbReference type="ARBA" id="ARBA00023136"/>
    </source>
</evidence>
<evidence type="ECO:0000313" key="11">
    <source>
        <dbReference type="Proteomes" id="UP001304683"/>
    </source>
</evidence>
<evidence type="ECO:0000256" key="4">
    <source>
        <dbReference type="ARBA" id="ARBA00022448"/>
    </source>
</evidence>